<feature type="domain" description="RING-type" evidence="6">
    <location>
        <begin position="8"/>
        <end position="46"/>
    </location>
</feature>
<evidence type="ECO:0008006" key="9">
    <source>
        <dbReference type="Google" id="ProtNLM"/>
    </source>
</evidence>
<proteinExistence type="predicted"/>
<dbReference type="InterPro" id="IPR047153">
    <property type="entry name" value="TRIM45/56/19-like"/>
</dbReference>
<dbReference type="GO" id="GO:0008270">
    <property type="term" value="F:zinc ion binding"/>
    <property type="evidence" value="ECO:0007669"/>
    <property type="project" value="UniProtKB-KW"/>
</dbReference>
<dbReference type="Pfam" id="PF13445">
    <property type="entry name" value="zf-RING_UBOX"/>
    <property type="match status" value="1"/>
</dbReference>
<dbReference type="InterPro" id="IPR000315">
    <property type="entry name" value="Znf_B-box"/>
</dbReference>
<dbReference type="Pfam" id="PF00643">
    <property type="entry name" value="zf-B_box"/>
    <property type="match status" value="1"/>
</dbReference>
<keyword evidence="1" id="KW-0479">Metal-binding</keyword>
<feature type="coiled-coil region" evidence="5">
    <location>
        <begin position="194"/>
        <end position="228"/>
    </location>
</feature>
<evidence type="ECO:0000256" key="4">
    <source>
        <dbReference type="PROSITE-ProRule" id="PRU00024"/>
    </source>
</evidence>
<accession>A0A6B2L4F4</accession>
<dbReference type="PROSITE" id="PS50119">
    <property type="entry name" value="ZF_BBOX"/>
    <property type="match status" value="1"/>
</dbReference>
<dbReference type="SUPFAM" id="SSF57845">
    <property type="entry name" value="B-box zinc-binding domain"/>
    <property type="match status" value="1"/>
</dbReference>
<evidence type="ECO:0000256" key="5">
    <source>
        <dbReference type="SAM" id="Coils"/>
    </source>
</evidence>
<evidence type="ECO:0000256" key="2">
    <source>
        <dbReference type="ARBA" id="ARBA00022771"/>
    </source>
</evidence>
<dbReference type="SMART" id="SM00336">
    <property type="entry name" value="BBOX"/>
    <property type="match status" value="2"/>
</dbReference>
<dbReference type="Gene3D" id="3.30.40.10">
    <property type="entry name" value="Zinc/RING finger domain, C3HC4 (zinc finger)"/>
    <property type="match status" value="1"/>
</dbReference>
<dbReference type="EMBL" id="GIBP01002870">
    <property type="protein sequence ID" value="NDV31839.1"/>
    <property type="molecule type" value="Transcribed_RNA"/>
</dbReference>
<evidence type="ECO:0000256" key="3">
    <source>
        <dbReference type="ARBA" id="ARBA00022833"/>
    </source>
</evidence>
<evidence type="ECO:0000259" key="7">
    <source>
        <dbReference type="PROSITE" id="PS50119"/>
    </source>
</evidence>
<organism evidence="8">
    <name type="scientific">Arcella intermedia</name>
    <dbReference type="NCBI Taxonomy" id="1963864"/>
    <lineage>
        <taxon>Eukaryota</taxon>
        <taxon>Amoebozoa</taxon>
        <taxon>Tubulinea</taxon>
        <taxon>Elardia</taxon>
        <taxon>Arcellinida</taxon>
        <taxon>Sphaerothecina</taxon>
        <taxon>Arcellidae</taxon>
        <taxon>Arcella</taxon>
    </lineage>
</organism>
<dbReference type="InterPro" id="IPR013083">
    <property type="entry name" value="Znf_RING/FYVE/PHD"/>
</dbReference>
<dbReference type="PANTHER" id="PTHR25462:SF300">
    <property type="entry name" value="RING-TYPE DOMAIN-CONTAINING PROTEIN"/>
    <property type="match status" value="1"/>
</dbReference>
<keyword evidence="5" id="KW-0175">Coiled coil</keyword>
<evidence type="ECO:0000313" key="8">
    <source>
        <dbReference type="EMBL" id="NDV31839.1"/>
    </source>
</evidence>
<dbReference type="CDD" id="cd19769">
    <property type="entry name" value="Bbox2_TRIM16-like"/>
    <property type="match status" value="1"/>
</dbReference>
<name>A0A6B2L4F4_9EUKA</name>
<keyword evidence="2 4" id="KW-0863">Zinc-finger</keyword>
<dbReference type="InterPro" id="IPR017907">
    <property type="entry name" value="Znf_RING_CS"/>
</dbReference>
<dbReference type="SUPFAM" id="SSF57850">
    <property type="entry name" value="RING/U-box"/>
    <property type="match status" value="1"/>
</dbReference>
<dbReference type="InterPro" id="IPR027370">
    <property type="entry name" value="Znf-RING_euk"/>
</dbReference>
<dbReference type="PROSITE" id="PS50089">
    <property type="entry name" value="ZF_RING_2"/>
    <property type="match status" value="1"/>
</dbReference>
<evidence type="ECO:0000259" key="6">
    <source>
        <dbReference type="PROSITE" id="PS50089"/>
    </source>
</evidence>
<dbReference type="AlphaFoldDB" id="A0A6B2L4F4"/>
<feature type="domain" description="B box-type" evidence="7">
    <location>
        <begin position="126"/>
        <end position="166"/>
    </location>
</feature>
<dbReference type="PANTHER" id="PTHR25462">
    <property type="entry name" value="BONUS, ISOFORM C-RELATED"/>
    <property type="match status" value="1"/>
</dbReference>
<dbReference type="PROSITE" id="PS00518">
    <property type="entry name" value="ZF_RING_1"/>
    <property type="match status" value="1"/>
</dbReference>
<keyword evidence="3" id="KW-0862">Zinc</keyword>
<dbReference type="SMART" id="SM00184">
    <property type="entry name" value="RING"/>
    <property type="match status" value="1"/>
</dbReference>
<protein>
    <recommendedName>
        <fullName evidence="9">RING-type domain-containing protein</fullName>
    </recommendedName>
</protein>
<dbReference type="InterPro" id="IPR001841">
    <property type="entry name" value="Znf_RING"/>
</dbReference>
<dbReference type="CDD" id="cd19757">
    <property type="entry name" value="Bbox1"/>
    <property type="match status" value="1"/>
</dbReference>
<reference evidence="8" key="1">
    <citation type="journal article" date="2020" name="J. Eukaryot. Microbiol.">
        <title>De novo Sequencing, Assembly and Annotation of the Transcriptome for the Free-Living Testate Amoeba Arcella intermedia.</title>
        <authorList>
            <person name="Ribeiro G.M."/>
            <person name="Porfirio-Sousa A.L."/>
            <person name="Maurer-Alcala X.X."/>
            <person name="Katz L.A."/>
            <person name="Lahr D.J.G."/>
        </authorList>
    </citation>
    <scope>NUCLEOTIDE SEQUENCE</scope>
</reference>
<evidence type="ECO:0000256" key="1">
    <source>
        <dbReference type="ARBA" id="ARBA00022723"/>
    </source>
</evidence>
<dbReference type="Gene3D" id="3.30.160.60">
    <property type="entry name" value="Classic Zinc Finger"/>
    <property type="match status" value="1"/>
</dbReference>
<sequence>MESDIFECGICLDQFKEPKVVSCGHSFCRGCLEQLKPGQMQCPLCRTPFTSVEALPTNFVVLQWMETAKQQQKSTIPCQNCDKPASSRCEQCNNGANLCSACCGTLHSIKLFQDHKITPLLGKEKQKGLRCPKHGQEIDFYCNTDKDLVCQSCLMGDHKSHTVAPLFKYIDTLRADLMLLIKPLQDSSLLEAKQIEIEERKKKAMEEMKVLKERLELLTEQVNSDSESLRVVLQTKGNLFTTHLVLKRVVESLEGTMLVEGHNKKFIEARIKEIVDQVALQPARKVLSLSGVPFESAKGYGGIVFSTTAKEDIELTGLCVCSRARGNWKVTVKGKEGANRQAIASWPNLKEAVIDFLPGTPKKVWEGSIVLKKGTTFSWAVLNGQERGSHIVLSNKQKTPIEEEALTISTGSLLDASLKEHQGFTKLGFIGSIQYVKS</sequence>